<sequence length="57" mass="6272">MKLDVSKAGIFGIEDMTSAIWLLYLLSLGATMFFLGLSEIVHLNQQKINQSLAEGQS</sequence>
<gene>
    <name evidence="2" type="ORF">FHE72_12120</name>
</gene>
<protein>
    <submittedName>
        <fullName evidence="2">Uncharacterized protein</fullName>
    </submittedName>
</protein>
<dbReference type="Proteomes" id="UP000465062">
    <property type="component" value="Chromosome"/>
</dbReference>
<evidence type="ECO:0000313" key="2">
    <source>
        <dbReference type="EMBL" id="QHE61679.1"/>
    </source>
</evidence>
<keyword evidence="1" id="KW-0472">Membrane</keyword>
<dbReference type="AlphaFoldDB" id="A0A6I6UPG3"/>
<dbReference type="RefSeq" id="WP_159362054.1">
    <property type="nucleotide sequence ID" value="NZ_CP047394.1"/>
</dbReference>
<name>A0A6I6UPG3_9BACI</name>
<reference evidence="2 3" key="1">
    <citation type="submission" date="2019-06" db="EMBL/GenBank/DDBJ databases">
        <title>An operon consisting of a P-type ATPase gene and a transcriptional regular gene given the different cadmium resistance in Bacillus vietamensis 151-6 and Bacillus marisflavi 151-25.</title>
        <authorList>
            <person name="Yu X."/>
        </authorList>
    </citation>
    <scope>NUCLEOTIDE SEQUENCE [LARGE SCALE GENOMIC DNA]</scope>
    <source>
        <strain evidence="2 3">151-6</strain>
    </source>
</reference>
<dbReference type="EMBL" id="CP047394">
    <property type="protein sequence ID" value="QHE61679.1"/>
    <property type="molecule type" value="Genomic_DNA"/>
</dbReference>
<evidence type="ECO:0000313" key="3">
    <source>
        <dbReference type="Proteomes" id="UP000465062"/>
    </source>
</evidence>
<evidence type="ECO:0000256" key="1">
    <source>
        <dbReference type="SAM" id="Phobius"/>
    </source>
</evidence>
<dbReference type="KEGG" id="bvq:FHE72_12120"/>
<organism evidence="2 3">
    <name type="scientific">Rossellomorea vietnamensis</name>
    <dbReference type="NCBI Taxonomy" id="218284"/>
    <lineage>
        <taxon>Bacteria</taxon>
        <taxon>Bacillati</taxon>
        <taxon>Bacillota</taxon>
        <taxon>Bacilli</taxon>
        <taxon>Bacillales</taxon>
        <taxon>Bacillaceae</taxon>
        <taxon>Rossellomorea</taxon>
    </lineage>
</organism>
<proteinExistence type="predicted"/>
<keyword evidence="1" id="KW-1133">Transmembrane helix</keyword>
<accession>A0A6I6UPG3</accession>
<feature type="transmembrane region" description="Helical" evidence="1">
    <location>
        <begin position="20"/>
        <end position="41"/>
    </location>
</feature>
<keyword evidence="1" id="KW-0812">Transmembrane</keyword>